<evidence type="ECO:0000313" key="5">
    <source>
        <dbReference type="Ensembl" id="ENSCSAVP00000008391.1"/>
    </source>
</evidence>
<dbReference type="PROSITE" id="PS50088">
    <property type="entry name" value="ANK_REPEAT"/>
    <property type="match status" value="3"/>
</dbReference>
<dbReference type="SMART" id="SM00248">
    <property type="entry name" value="ANK"/>
    <property type="match status" value="3"/>
</dbReference>
<feature type="coiled-coil region" evidence="4">
    <location>
        <begin position="333"/>
        <end position="374"/>
    </location>
</feature>
<dbReference type="STRING" id="51511.ENSCSAVP00000008391"/>
<accession>H2YST1</accession>
<reference evidence="5" key="3">
    <citation type="submission" date="2025-09" db="UniProtKB">
        <authorList>
            <consortium name="Ensembl"/>
        </authorList>
    </citation>
    <scope>IDENTIFICATION</scope>
</reference>
<keyword evidence="6" id="KW-1185">Reference proteome</keyword>
<dbReference type="Ensembl" id="ENSCSAVT00000008500.1">
    <property type="protein sequence ID" value="ENSCSAVP00000008391.1"/>
    <property type="gene ID" value="ENSCSAVG00000004987.1"/>
</dbReference>
<dbReference type="PRINTS" id="PR01415">
    <property type="entry name" value="ANKYRIN"/>
</dbReference>
<reference evidence="6" key="1">
    <citation type="submission" date="2003-08" db="EMBL/GenBank/DDBJ databases">
        <authorList>
            <person name="Birren B."/>
            <person name="Nusbaum C."/>
            <person name="Abebe A."/>
            <person name="Abouelleil A."/>
            <person name="Adekoya E."/>
            <person name="Ait-zahra M."/>
            <person name="Allen N."/>
            <person name="Allen T."/>
            <person name="An P."/>
            <person name="Anderson M."/>
            <person name="Anderson S."/>
            <person name="Arachchi H."/>
            <person name="Armbruster J."/>
            <person name="Bachantsang P."/>
            <person name="Baldwin J."/>
            <person name="Barry A."/>
            <person name="Bayul T."/>
            <person name="Blitshsteyn B."/>
            <person name="Bloom T."/>
            <person name="Blye J."/>
            <person name="Boguslavskiy L."/>
            <person name="Borowsky M."/>
            <person name="Boukhgalter B."/>
            <person name="Brunache A."/>
            <person name="Butler J."/>
            <person name="Calixte N."/>
            <person name="Calvo S."/>
            <person name="Camarata J."/>
            <person name="Campo K."/>
            <person name="Chang J."/>
            <person name="Cheshatsang Y."/>
            <person name="Citroen M."/>
            <person name="Collymore A."/>
            <person name="Considine T."/>
            <person name="Cook A."/>
            <person name="Cooke P."/>
            <person name="Corum B."/>
            <person name="Cuomo C."/>
            <person name="David R."/>
            <person name="Dawoe T."/>
            <person name="Degray S."/>
            <person name="Dodge S."/>
            <person name="Dooley K."/>
            <person name="Dorje P."/>
            <person name="Dorjee K."/>
            <person name="Dorris L."/>
            <person name="Duffey N."/>
            <person name="Dupes A."/>
            <person name="Elkins T."/>
            <person name="Engels R."/>
            <person name="Erickson J."/>
            <person name="Farina A."/>
            <person name="Faro S."/>
            <person name="Ferreira P."/>
            <person name="Fischer H."/>
            <person name="Fitzgerald M."/>
            <person name="Foley K."/>
            <person name="Gage D."/>
            <person name="Galagan J."/>
            <person name="Gearin G."/>
            <person name="Gnerre S."/>
            <person name="Gnirke A."/>
            <person name="Goyette A."/>
            <person name="Graham J."/>
            <person name="Grandbois E."/>
            <person name="Gyaltsen K."/>
            <person name="Hafez N."/>
            <person name="Hagopian D."/>
            <person name="Hagos B."/>
            <person name="Hall J."/>
            <person name="Hatcher B."/>
            <person name="Heller A."/>
            <person name="Higgins H."/>
            <person name="Honan T."/>
            <person name="Horn A."/>
            <person name="Houde N."/>
            <person name="Hughes L."/>
            <person name="Hulme W."/>
            <person name="Husby E."/>
            <person name="Iliev I."/>
            <person name="Jaffe D."/>
            <person name="Jones C."/>
            <person name="Kamal M."/>
            <person name="Kamat A."/>
            <person name="Kamvysselis M."/>
            <person name="Karlsson E."/>
            <person name="Kells C."/>
            <person name="Kieu A."/>
            <person name="Kisner P."/>
            <person name="Kodira C."/>
            <person name="Kulbokas E."/>
            <person name="Labutti K."/>
            <person name="Lama D."/>
            <person name="Landers T."/>
            <person name="Leger J."/>
            <person name="Levine S."/>
            <person name="Lewis D."/>
            <person name="Lewis T."/>
            <person name="Lindblad-toh K."/>
            <person name="Liu X."/>
            <person name="Lokyitsang T."/>
            <person name="Lokyitsang Y."/>
            <person name="Lucien O."/>
            <person name="Lui A."/>
            <person name="Ma L.J."/>
            <person name="Mabbitt R."/>
            <person name="Macdonald J."/>
            <person name="Maclean C."/>
            <person name="Major J."/>
            <person name="Manning J."/>
            <person name="Marabella R."/>
            <person name="Maru K."/>
            <person name="Matthews C."/>
            <person name="Mauceli E."/>
            <person name="Mccarthy M."/>
            <person name="Mcdonough S."/>
            <person name="Mcghee T."/>
            <person name="Meldrim J."/>
            <person name="Meneus L."/>
            <person name="Mesirov J."/>
            <person name="Mihalev A."/>
            <person name="Mihova T."/>
            <person name="Mikkelsen T."/>
            <person name="Mlenga V."/>
            <person name="Moru K."/>
            <person name="Mozes J."/>
            <person name="Mulrain L."/>
            <person name="Munson G."/>
            <person name="Naylor J."/>
            <person name="Newes C."/>
            <person name="Nguyen C."/>
            <person name="Nguyen N."/>
            <person name="Nguyen T."/>
            <person name="Nicol R."/>
            <person name="Nielsen C."/>
            <person name="Nizzari M."/>
            <person name="Norbu C."/>
            <person name="Norbu N."/>
            <person name="O'donnell P."/>
            <person name="Okoawo O."/>
            <person name="O'leary S."/>
            <person name="Omotosho B."/>
            <person name="O'neill K."/>
            <person name="Osman S."/>
            <person name="Parker S."/>
            <person name="Perrin D."/>
            <person name="Phunkhang P."/>
            <person name="Piqani B."/>
            <person name="Purcell S."/>
            <person name="Rachupka T."/>
            <person name="Ramasamy U."/>
            <person name="Rameau R."/>
            <person name="Ray V."/>
            <person name="Raymond C."/>
            <person name="Retta R."/>
            <person name="Richardson S."/>
            <person name="Rise C."/>
            <person name="Rodriguez J."/>
            <person name="Rogers J."/>
            <person name="Rogov P."/>
            <person name="Rutman M."/>
            <person name="Schupbach R."/>
            <person name="Seaman C."/>
            <person name="Settipalli S."/>
            <person name="Sharpe T."/>
            <person name="Sheridan J."/>
            <person name="Sherpa N."/>
            <person name="Shi J."/>
            <person name="Smirnov S."/>
            <person name="Smith C."/>
            <person name="Sougnez C."/>
            <person name="Spencer B."/>
            <person name="Stalker J."/>
            <person name="Stange-thomann N."/>
            <person name="Stavropoulos S."/>
            <person name="Stetson K."/>
            <person name="Stone C."/>
            <person name="Stone S."/>
            <person name="Stubbs M."/>
            <person name="Talamas J."/>
            <person name="Tchuinga P."/>
            <person name="Tenzing P."/>
            <person name="Tesfaye S."/>
            <person name="Theodore J."/>
            <person name="Thoulutsang Y."/>
            <person name="Topham K."/>
            <person name="Towey S."/>
            <person name="Tsamla T."/>
            <person name="Tsomo N."/>
            <person name="Vallee D."/>
            <person name="Vassiliev H."/>
            <person name="Venkataraman V."/>
            <person name="Vinson J."/>
            <person name="Vo A."/>
            <person name="Wade C."/>
            <person name="Wang S."/>
            <person name="Wangchuk T."/>
            <person name="Wangdi T."/>
            <person name="Whittaker C."/>
            <person name="Wilkinson J."/>
            <person name="Wu Y."/>
            <person name="Wyman D."/>
            <person name="Yadav S."/>
            <person name="Yang S."/>
            <person name="Yang X."/>
            <person name="Yeager S."/>
            <person name="Yee E."/>
            <person name="Young G."/>
            <person name="Zainoun J."/>
            <person name="Zembeck L."/>
            <person name="Zimmer A."/>
            <person name="Zody M."/>
            <person name="Lander E."/>
        </authorList>
    </citation>
    <scope>NUCLEOTIDE SEQUENCE [LARGE SCALE GENOMIC DNA]</scope>
</reference>
<evidence type="ECO:0000256" key="1">
    <source>
        <dbReference type="ARBA" id="ARBA00022737"/>
    </source>
</evidence>
<feature type="repeat" description="ANK" evidence="3">
    <location>
        <begin position="80"/>
        <end position="112"/>
    </location>
</feature>
<sequence length="377" mass="42013">MLCQSNNSAQNSLNHLGKALLEAAKLGNDDEVRQLLTQGAPFITDWLGYSSLHFACMNGHKSTAEILTRAGVSWEGRTKADKTPLHFAAQCGYRDTVQYLCKLGADINARDMLNMTPLHWAVAEQHFLVVKFLVECKADVNIKSKFDKTPLDIAQDNADYHFIQFLKSAARKYSTFTDTESPCTSDSTSAFENLSSHSDSNFQRDYLGSNVASGAPVLLEGANQITLTEAGKLALQNWSTLFEQAENNNDMVGKHENGIETIDDLIEKNNQQKFLTITLGNQIFTSVSTEQSNQSHSFAYTSPTKKLTGAKRKKATEITSPKKILKPSSKNGNATLQRQLTAARTKAEEFQEKLDQKEREIESYKHQLEELLQHAKV</sequence>
<organism evidence="5 6">
    <name type="scientific">Ciona savignyi</name>
    <name type="common">Pacific transparent sea squirt</name>
    <dbReference type="NCBI Taxonomy" id="51511"/>
    <lineage>
        <taxon>Eukaryota</taxon>
        <taxon>Metazoa</taxon>
        <taxon>Chordata</taxon>
        <taxon>Tunicata</taxon>
        <taxon>Ascidiacea</taxon>
        <taxon>Phlebobranchia</taxon>
        <taxon>Cionidae</taxon>
        <taxon>Ciona</taxon>
    </lineage>
</organism>
<dbReference type="AlphaFoldDB" id="H2YST1"/>
<dbReference type="Proteomes" id="UP000007875">
    <property type="component" value="Unassembled WGS sequence"/>
</dbReference>
<dbReference type="InParanoid" id="H2YST1"/>
<dbReference type="HOGENOM" id="CLU_733538_0_0_1"/>
<keyword evidence="1" id="KW-0677">Repeat</keyword>
<evidence type="ECO:0000256" key="3">
    <source>
        <dbReference type="PROSITE-ProRule" id="PRU00023"/>
    </source>
</evidence>
<evidence type="ECO:0000256" key="4">
    <source>
        <dbReference type="SAM" id="Coils"/>
    </source>
</evidence>
<evidence type="ECO:0000313" key="6">
    <source>
        <dbReference type="Proteomes" id="UP000007875"/>
    </source>
</evidence>
<dbReference type="PROSITE" id="PS50297">
    <property type="entry name" value="ANK_REP_REGION"/>
    <property type="match status" value="2"/>
</dbReference>
<keyword evidence="4" id="KW-0175">Coiled coil</keyword>
<dbReference type="InterPro" id="IPR002110">
    <property type="entry name" value="Ankyrin_rpt"/>
</dbReference>
<dbReference type="OMA" id="DYHFIQF"/>
<keyword evidence="2 3" id="KW-0040">ANK repeat</keyword>
<evidence type="ECO:0000256" key="2">
    <source>
        <dbReference type="ARBA" id="ARBA00023043"/>
    </source>
</evidence>
<dbReference type="SUPFAM" id="SSF48403">
    <property type="entry name" value="Ankyrin repeat"/>
    <property type="match status" value="1"/>
</dbReference>
<name>H2YST1_CIOSA</name>
<dbReference type="Pfam" id="PF00023">
    <property type="entry name" value="Ank"/>
    <property type="match status" value="1"/>
</dbReference>
<reference evidence="5" key="2">
    <citation type="submission" date="2025-08" db="UniProtKB">
        <authorList>
            <consortium name="Ensembl"/>
        </authorList>
    </citation>
    <scope>IDENTIFICATION</scope>
</reference>
<dbReference type="Gene3D" id="1.25.40.20">
    <property type="entry name" value="Ankyrin repeat-containing domain"/>
    <property type="match status" value="1"/>
</dbReference>
<dbReference type="GeneTree" id="ENSGT00940000156794"/>
<dbReference type="InterPro" id="IPR036770">
    <property type="entry name" value="Ankyrin_rpt-contain_sf"/>
</dbReference>
<feature type="repeat" description="ANK" evidence="3">
    <location>
        <begin position="113"/>
        <end position="145"/>
    </location>
</feature>
<dbReference type="PANTHER" id="PTHR24171">
    <property type="entry name" value="ANKYRIN REPEAT DOMAIN-CONTAINING PROTEIN 39-RELATED"/>
    <property type="match status" value="1"/>
</dbReference>
<protein>
    <submittedName>
        <fullName evidence="5">Uncharacterized protein</fullName>
    </submittedName>
</protein>
<feature type="repeat" description="ANK" evidence="3">
    <location>
        <begin position="47"/>
        <end position="79"/>
    </location>
</feature>
<dbReference type="Pfam" id="PF12796">
    <property type="entry name" value="Ank_2"/>
    <property type="match status" value="1"/>
</dbReference>
<dbReference type="eggNOG" id="ENOG502QRTX">
    <property type="taxonomic scope" value="Eukaryota"/>
</dbReference>
<proteinExistence type="predicted"/>